<dbReference type="AlphaFoldDB" id="A0A8C8SG48"/>
<evidence type="ECO:0000256" key="5">
    <source>
        <dbReference type="SAM" id="Phobius"/>
    </source>
</evidence>
<keyword evidence="4 5" id="KW-0472">Membrane</keyword>
<evidence type="ECO:0000259" key="7">
    <source>
        <dbReference type="Pfam" id="PF07782"/>
    </source>
</evidence>
<evidence type="ECO:0000256" key="2">
    <source>
        <dbReference type="ARBA" id="ARBA00022692"/>
    </source>
</evidence>
<dbReference type="Ensembl" id="ENSPCET00000020045.1">
    <property type="protein sequence ID" value="ENSPCEP00000019385.1"/>
    <property type="gene ID" value="ENSPCEG00000015072.1"/>
</dbReference>
<dbReference type="PANTHER" id="PTHR21041:SF3">
    <property type="entry name" value="OSTEOCLAST STIMULATORY TRANSMEMBRANE PROTEIN"/>
    <property type="match status" value="1"/>
</dbReference>
<keyword evidence="3 5" id="KW-1133">Transmembrane helix</keyword>
<dbReference type="InterPro" id="IPR051856">
    <property type="entry name" value="CSR-E3_Ligase_Protein"/>
</dbReference>
<feature type="signal peptide" evidence="6">
    <location>
        <begin position="1"/>
        <end position="22"/>
    </location>
</feature>
<evidence type="ECO:0000313" key="9">
    <source>
        <dbReference type="Proteomes" id="UP000694393"/>
    </source>
</evidence>
<dbReference type="PANTHER" id="PTHR21041">
    <property type="entry name" value="DENDRITIC CELL-SPECIFIC TRANSMEMBRANE PROTEIN"/>
    <property type="match status" value="1"/>
</dbReference>
<proteinExistence type="predicted"/>
<sequence>MPDGWCFLLVPFLLVTLQCIRSSNHSLMEVLWQFLLFPKVQKIMLEVWSAYSKPVPSTCRELLMLFLQCCCIAVVIGSVFYNWMFSSLEYPFLLSSATALSFSLLLLLILFLVHPIRCMFTMIVPTLGTKRGRKLLLSTCFMIVAVNIVPNIMDNIKAILQVIKCIYKNSSGNLLNSTTLLGKAALQFAHQIKEVADNSPGNFWKPMNGHVQYAVDTSNSLVEEQVRIASQKITEDFSADELLVKQVALVANRVAAGFLLFYLFFESAWYLKSYLTNLRFDNIYITKKLESLAAAKKAAHLLTCSPKKLIRSTGLKLSREEMVECLMRMMLPTVALLVTVLIMVTDYIAFHLAATAVNEVAQLPMVPQMLNIKYDVSCRGVLSCLLLWSPSPSIVMINLGVGCRAAGWSALGGGVDLYVQGYLHCESQSREGGKAVSLGSVTPHLCQWARNG</sequence>
<feature type="transmembrane region" description="Helical" evidence="5">
    <location>
        <begin position="135"/>
        <end position="153"/>
    </location>
</feature>
<feature type="chain" id="PRO_5034435085" description="Dendritic cell-specific transmembrane protein-like domain-containing protein" evidence="6">
    <location>
        <begin position="23"/>
        <end position="452"/>
    </location>
</feature>
<keyword evidence="2 5" id="KW-0812">Transmembrane</keyword>
<evidence type="ECO:0000256" key="4">
    <source>
        <dbReference type="ARBA" id="ARBA00023136"/>
    </source>
</evidence>
<reference evidence="8" key="2">
    <citation type="submission" date="2025-09" db="UniProtKB">
        <authorList>
            <consortium name="Ensembl"/>
        </authorList>
    </citation>
    <scope>IDENTIFICATION</scope>
</reference>
<reference evidence="8" key="1">
    <citation type="submission" date="2025-08" db="UniProtKB">
        <authorList>
            <consortium name="Ensembl"/>
        </authorList>
    </citation>
    <scope>IDENTIFICATION</scope>
</reference>
<feature type="transmembrane region" description="Helical" evidence="5">
    <location>
        <begin position="329"/>
        <end position="350"/>
    </location>
</feature>
<comment type="subcellular location">
    <subcellularLocation>
        <location evidence="1">Membrane</location>
        <topology evidence="1">Multi-pass membrane protein</topology>
    </subcellularLocation>
</comment>
<dbReference type="InterPro" id="IPR012858">
    <property type="entry name" value="DC_STAMP-like"/>
</dbReference>
<accession>A0A8C8SG48</accession>
<keyword evidence="6" id="KW-0732">Signal</keyword>
<feature type="transmembrane region" description="Helical" evidence="5">
    <location>
        <begin position="90"/>
        <end position="114"/>
    </location>
</feature>
<feature type="transmembrane region" description="Helical" evidence="5">
    <location>
        <begin position="247"/>
        <end position="265"/>
    </location>
</feature>
<dbReference type="Proteomes" id="UP000694393">
    <property type="component" value="Unplaced"/>
</dbReference>
<name>A0A8C8SG48_9SAUR</name>
<feature type="transmembrane region" description="Helical" evidence="5">
    <location>
        <begin position="63"/>
        <end position="84"/>
    </location>
</feature>
<keyword evidence="9" id="KW-1185">Reference proteome</keyword>
<evidence type="ECO:0000313" key="8">
    <source>
        <dbReference type="Ensembl" id="ENSPCEP00000019385.1"/>
    </source>
</evidence>
<organism evidence="8 9">
    <name type="scientific">Pelusios castaneus</name>
    <name type="common">West African mud turtle</name>
    <dbReference type="NCBI Taxonomy" id="367368"/>
    <lineage>
        <taxon>Eukaryota</taxon>
        <taxon>Metazoa</taxon>
        <taxon>Chordata</taxon>
        <taxon>Craniata</taxon>
        <taxon>Vertebrata</taxon>
        <taxon>Euteleostomi</taxon>
        <taxon>Archelosauria</taxon>
        <taxon>Testudinata</taxon>
        <taxon>Testudines</taxon>
        <taxon>Pleurodira</taxon>
        <taxon>Pelomedusidae</taxon>
        <taxon>Pelusios</taxon>
    </lineage>
</organism>
<dbReference type="Pfam" id="PF07782">
    <property type="entry name" value="DC_STAMP"/>
    <property type="match status" value="1"/>
</dbReference>
<evidence type="ECO:0000256" key="6">
    <source>
        <dbReference type="SAM" id="SignalP"/>
    </source>
</evidence>
<feature type="domain" description="Dendritic cell-specific transmembrane protein-like" evidence="7">
    <location>
        <begin position="280"/>
        <end position="383"/>
    </location>
</feature>
<dbReference type="GO" id="GO:0016020">
    <property type="term" value="C:membrane"/>
    <property type="evidence" value="ECO:0007669"/>
    <property type="project" value="UniProtKB-SubCell"/>
</dbReference>
<evidence type="ECO:0000256" key="1">
    <source>
        <dbReference type="ARBA" id="ARBA00004141"/>
    </source>
</evidence>
<protein>
    <recommendedName>
        <fullName evidence="7">Dendritic cell-specific transmembrane protein-like domain-containing protein</fullName>
    </recommendedName>
</protein>
<evidence type="ECO:0000256" key="3">
    <source>
        <dbReference type="ARBA" id="ARBA00022989"/>
    </source>
</evidence>